<dbReference type="InterPro" id="IPR001810">
    <property type="entry name" value="F-box_dom"/>
</dbReference>
<proteinExistence type="predicted"/>
<dbReference type="SUPFAM" id="SSF52047">
    <property type="entry name" value="RNI-like"/>
    <property type="match status" value="1"/>
</dbReference>
<gene>
    <name evidence="2" type="ORF">JAAARDRAFT_51996</name>
</gene>
<feature type="domain" description="F-box" evidence="1">
    <location>
        <begin position="9"/>
        <end position="63"/>
    </location>
</feature>
<dbReference type="InterPro" id="IPR032675">
    <property type="entry name" value="LRR_dom_sf"/>
</dbReference>
<dbReference type="Gene3D" id="1.20.1280.50">
    <property type="match status" value="1"/>
</dbReference>
<reference evidence="3" key="1">
    <citation type="journal article" date="2014" name="Proc. Natl. Acad. Sci. U.S.A.">
        <title>Extensive sampling of basidiomycete genomes demonstrates inadequacy of the white-rot/brown-rot paradigm for wood decay fungi.</title>
        <authorList>
            <person name="Riley R."/>
            <person name="Salamov A.A."/>
            <person name="Brown D.W."/>
            <person name="Nagy L.G."/>
            <person name="Floudas D."/>
            <person name="Held B.W."/>
            <person name="Levasseur A."/>
            <person name="Lombard V."/>
            <person name="Morin E."/>
            <person name="Otillar R."/>
            <person name="Lindquist E.A."/>
            <person name="Sun H."/>
            <person name="LaButti K.M."/>
            <person name="Schmutz J."/>
            <person name="Jabbour D."/>
            <person name="Luo H."/>
            <person name="Baker S.E."/>
            <person name="Pisabarro A.G."/>
            <person name="Walton J.D."/>
            <person name="Blanchette R.A."/>
            <person name="Henrissat B."/>
            <person name="Martin F."/>
            <person name="Cullen D."/>
            <person name="Hibbett D.S."/>
            <person name="Grigoriev I.V."/>
        </authorList>
    </citation>
    <scope>NUCLEOTIDE SEQUENCE [LARGE SCALE GENOMIC DNA]</scope>
    <source>
        <strain evidence="3">MUCL 33604</strain>
    </source>
</reference>
<protein>
    <recommendedName>
        <fullName evidence="1">F-box domain-containing protein</fullName>
    </recommendedName>
</protein>
<evidence type="ECO:0000259" key="1">
    <source>
        <dbReference type="PROSITE" id="PS50181"/>
    </source>
</evidence>
<name>A0A067QAH7_9AGAM</name>
<evidence type="ECO:0000313" key="2">
    <source>
        <dbReference type="EMBL" id="KDQ63939.1"/>
    </source>
</evidence>
<dbReference type="Proteomes" id="UP000027265">
    <property type="component" value="Unassembled WGS sequence"/>
</dbReference>
<organism evidence="2 3">
    <name type="scientific">Jaapia argillacea MUCL 33604</name>
    <dbReference type="NCBI Taxonomy" id="933084"/>
    <lineage>
        <taxon>Eukaryota</taxon>
        <taxon>Fungi</taxon>
        <taxon>Dikarya</taxon>
        <taxon>Basidiomycota</taxon>
        <taxon>Agaricomycotina</taxon>
        <taxon>Agaricomycetes</taxon>
        <taxon>Agaricomycetidae</taxon>
        <taxon>Jaapiales</taxon>
        <taxon>Jaapiaceae</taxon>
        <taxon>Jaapia</taxon>
    </lineage>
</organism>
<accession>A0A067QAH7</accession>
<dbReference type="Pfam" id="PF12937">
    <property type="entry name" value="F-box-like"/>
    <property type="match status" value="1"/>
</dbReference>
<dbReference type="InParanoid" id="A0A067QAH7"/>
<dbReference type="SUPFAM" id="SSF81383">
    <property type="entry name" value="F-box domain"/>
    <property type="match status" value="1"/>
</dbReference>
<dbReference type="OrthoDB" id="3181669at2759"/>
<keyword evidence="3" id="KW-1185">Reference proteome</keyword>
<dbReference type="EMBL" id="KL197709">
    <property type="protein sequence ID" value="KDQ63939.1"/>
    <property type="molecule type" value="Genomic_DNA"/>
</dbReference>
<dbReference type="HOGENOM" id="CLU_020999_3_3_1"/>
<dbReference type="PROSITE" id="PS50181">
    <property type="entry name" value="FBOX"/>
    <property type="match status" value="1"/>
</dbReference>
<dbReference type="Gene3D" id="3.80.10.10">
    <property type="entry name" value="Ribonuclease Inhibitor"/>
    <property type="match status" value="1"/>
</dbReference>
<dbReference type="AlphaFoldDB" id="A0A067QAH7"/>
<dbReference type="InterPro" id="IPR036047">
    <property type="entry name" value="F-box-like_dom_sf"/>
</dbReference>
<evidence type="ECO:0000313" key="3">
    <source>
        <dbReference type="Proteomes" id="UP000027265"/>
    </source>
</evidence>
<sequence>MPHKDDQMVSPIGTLPHELLADVFDLVSSESAGQRLYPNLPLSHVSRRWRTVALATSSLWTEIEISLSSPPSWSLAEEFLVRSHPLPINLCVSSLHEDVCAEIGDAVDTFKRCMDRCVTLSIFFNNTEWVDALTSLFFPVAPSPKLHSLDIRFRHQFLPESEHLEKPLILRDAPALRTLRLDAVMLDLGLASLKAYSSITTLDIGRMTLWSHTAVQEMFHAIPSLEDLRLRSHLLPLGHLIDCPPILIPSLRRLVLDCYRDDPCPLAAHLSLPALEALTISANTSGPITNPRWTIVFGSTPESPRFPKLTSLTLEGLDFQRMRVGVSSACPALKHLVVEGANLLPVTFLLRPPQGSSVVSPRPGSNWPALETVRLGGAVESTVVWWVLSHREAFGKPLSKMYVKSICGGMLGRDQTEWLRGRKELSFGSMS</sequence>